<sequence length="500" mass="55687">MNKTSKFIITSFLGAGLAFSPITENVINILDSKNIVRVEAAAATHKKFKDVANDSFAFEAIDELTKRGIISGYKDGTFQPSGTITRGQFAAFLVRYLNLPDADSKFKDLPKSAALYNDVSKAAKAGIIKGDTKGYVKAHEKVSRADIAVMIDRAMQLKGKYNETTELNFKDNNSIPAYAMESVKKMTKYGIIQGKGNNTFTPTEYADRAVSAVFVHRMVETIESQIEPPSKPPVIDDDYYKWSYEKMKQEVGTHVFQIREEFSGKIVTVDVVKRVWDRYQLPGAKLPHPKELVKREVEGFSNVAGLVSLYPQLELIAYNGKALKNTPLYPKDKMQSNRQLVQLDKVIPSQPTEKGQFLIDVYSLSPDFVTYRTEDLKFGDLKEKPKNLGKDYFVNIEELFANATGVKVAKDGSELTYENNKVVLTAGKKAMMVNGQEQSLSTAPVFKNGSYYAPAREVAEALGLSARKVISGIGYGTGSERGYKLEIANFDLELQQGIWE</sequence>
<keyword evidence="1" id="KW-0732">Signal</keyword>
<protein>
    <recommendedName>
        <fullName evidence="2">SLH domain-containing protein</fullName>
    </recommendedName>
</protein>
<gene>
    <name evidence="3" type="ORF">SD77_1853</name>
</gene>
<keyword evidence="4" id="KW-1185">Reference proteome</keyword>
<dbReference type="Proteomes" id="UP000031982">
    <property type="component" value="Unassembled WGS sequence"/>
</dbReference>
<dbReference type="PANTHER" id="PTHR43308">
    <property type="entry name" value="OUTER MEMBRANE PROTEIN ALPHA-RELATED"/>
    <property type="match status" value="1"/>
</dbReference>
<dbReference type="SUPFAM" id="SSF55383">
    <property type="entry name" value="Copper amine oxidase, domain N"/>
    <property type="match status" value="1"/>
</dbReference>
<reference evidence="3 4" key="1">
    <citation type="submission" date="2015-01" db="EMBL/GenBank/DDBJ databases">
        <title>Genome Assembly of Bacillus badius MTCC 1458.</title>
        <authorList>
            <person name="Verma A."/>
            <person name="Khatri I."/>
            <person name="Mual P."/>
            <person name="Subramanian S."/>
            <person name="Krishnamurthi S."/>
        </authorList>
    </citation>
    <scope>NUCLEOTIDE SEQUENCE [LARGE SCALE GENOMIC DNA]</scope>
    <source>
        <strain evidence="3 4">MTCC 1458</strain>
    </source>
</reference>
<accession>A0ABR5ARW5</accession>
<feature type="domain" description="SLH" evidence="2">
    <location>
        <begin position="166"/>
        <end position="229"/>
    </location>
</feature>
<dbReference type="Pfam" id="PF07833">
    <property type="entry name" value="Cu_amine_oxidN1"/>
    <property type="match status" value="1"/>
</dbReference>
<dbReference type="InterPro" id="IPR051465">
    <property type="entry name" value="Cell_Envelope_Struct_Comp"/>
</dbReference>
<dbReference type="Gene3D" id="3.30.457.10">
    <property type="entry name" value="Copper amine oxidase-like, N-terminal domain"/>
    <property type="match status" value="1"/>
</dbReference>
<dbReference type="RefSeq" id="WP_041114336.1">
    <property type="nucleotide sequence ID" value="NZ_JARTHD010000042.1"/>
</dbReference>
<dbReference type="InterPro" id="IPR001119">
    <property type="entry name" value="SLH_dom"/>
</dbReference>
<name>A0ABR5ARW5_BACBA</name>
<feature type="domain" description="SLH" evidence="2">
    <location>
        <begin position="44"/>
        <end position="107"/>
    </location>
</feature>
<organism evidence="3 4">
    <name type="scientific">Bacillus badius</name>
    <dbReference type="NCBI Taxonomy" id="1455"/>
    <lineage>
        <taxon>Bacteria</taxon>
        <taxon>Bacillati</taxon>
        <taxon>Bacillota</taxon>
        <taxon>Bacilli</taxon>
        <taxon>Bacillales</taxon>
        <taxon>Bacillaceae</taxon>
        <taxon>Pseudobacillus</taxon>
    </lineage>
</organism>
<dbReference type="EMBL" id="JXLP01000018">
    <property type="protein sequence ID" value="KIL77101.1"/>
    <property type="molecule type" value="Genomic_DNA"/>
</dbReference>
<comment type="caution">
    <text evidence="3">The sequence shown here is derived from an EMBL/GenBank/DDBJ whole genome shotgun (WGS) entry which is preliminary data.</text>
</comment>
<dbReference type="InterPro" id="IPR012854">
    <property type="entry name" value="Cu_amine_oxidase-like_N"/>
</dbReference>
<dbReference type="PANTHER" id="PTHR43308:SF5">
    <property type="entry name" value="S-LAYER PROTEIN _ PEPTIDOGLYCAN ENDO-BETA-N-ACETYLGLUCOSAMINIDASE"/>
    <property type="match status" value="1"/>
</dbReference>
<evidence type="ECO:0000259" key="2">
    <source>
        <dbReference type="PROSITE" id="PS51272"/>
    </source>
</evidence>
<dbReference type="PROSITE" id="PS51272">
    <property type="entry name" value="SLH"/>
    <property type="match status" value="2"/>
</dbReference>
<evidence type="ECO:0000256" key="1">
    <source>
        <dbReference type="ARBA" id="ARBA00022729"/>
    </source>
</evidence>
<proteinExistence type="predicted"/>
<evidence type="ECO:0000313" key="3">
    <source>
        <dbReference type="EMBL" id="KIL77101.1"/>
    </source>
</evidence>
<dbReference type="InterPro" id="IPR036582">
    <property type="entry name" value="Mao_N_sf"/>
</dbReference>
<evidence type="ECO:0000313" key="4">
    <source>
        <dbReference type="Proteomes" id="UP000031982"/>
    </source>
</evidence>
<dbReference type="Pfam" id="PF00395">
    <property type="entry name" value="SLH"/>
    <property type="match status" value="3"/>
</dbReference>